<dbReference type="CDD" id="cd06257">
    <property type="entry name" value="DnaJ"/>
    <property type="match status" value="1"/>
</dbReference>
<feature type="compositionally biased region" description="Basic residues" evidence="1">
    <location>
        <begin position="137"/>
        <end position="149"/>
    </location>
</feature>
<dbReference type="InterPro" id="IPR036869">
    <property type="entry name" value="J_dom_sf"/>
</dbReference>
<dbReference type="PRINTS" id="PR00625">
    <property type="entry name" value="JDOMAIN"/>
</dbReference>
<dbReference type="SUPFAM" id="SSF103473">
    <property type="entry name" value="MFS general substrate transporter"/>
    <property type="match status" value="1"/>
</dbReference>
<name>A0A6J4R5B3_9ACTN</name>
<dbReference type="InterPro" id="IPR036259">
    <property type="entry name" value="MFS_trans_sf"/>
</dbReference>
<dbReference type="EMBL" id="CADCVE010000097">
    <property type="protein sequence ID" value="CAA9464532.1"/>
    <property type="molecule type" value="Genomic_DNA"/>
</dbReference>
<gene>
    <name evidence="4" type="ORF">AVDCRST_MAG28-3887</name>
</gene>
<evidence type="ECO:0000259" key="3">
    <source>
        <dbReference type="PROSITE" id="PS50076"/>
    </source>
</evidence>
<dbReference type="SMART" id="SM00271">
    <property type="entry name" value="DnaJ"/>
    <property type="match status" value="1"/>
</dbReference>
<accession>A0A6J4R5B3</accession>
<evidence type="ECO:0000313" key="4">
    <source>
        <dbReference type="EMBL" id="CAA9464532.1"/>
    </source>
</evidence>
<organism evidence="4">
    <name type="scientific">uncultured Rubrobacteraceae bacterium</name>
    <dbReference type="NCBI Taxonomy" id="349277"/>
    <lineage>
        <taxon>Bacteria</taxon>
        <taxon>Bacillati</taxon>
        <taxon>Actinomycetota</taxon>
        <taxon>Rubrobacteria</taxon>
        <taxon>Rubrobacterales</taxon>
        <taxon>Rubrobacteraceae</taxon>
        <taxon>environmental samples</taxon>
    </lineage>
</organism>
<dbReference type="InterPro" id="IPR001623">
    <property type="entry name" value="DnaJ_domain"/>
</dbReference>
<protein>
    <submittedName>
        <fullName evidence="4">Chaperone protein DnaJ</fullName>
    </submittedName>
</protein>
<feature type="transmembrane region" description="Helical" evidence="2">
    <location>
        <begin position="196"/>
        <end position="220"/>
    </location>
</feature>
<dbReference type="Pfam" id="PF00226">
    <property type="entry name" value="DnaJ"/>
    <property type="match status" value="1"/>
</dbReference>
<feature type="region of interest" description="Disordered" evidence="1">
    <location>
        <begin position="81"/>
        <end position="156"/>
    </location>
</feature>
<keyword evidence="2" id="KW-0472">Membrane</keyword>
<proteinExistence type="predicted"/>
<dbReference type="SUPFAM" id="SSF46565">
    <property type="entry name" value="Chaperone J-domain"/>
    <property type="match status" value="1"/>
</dbReference>
<feature type="transmembrane region" description="Helical" evidence="2">
    <location>
        <begin position="169"/>
        <end position="190"/>
    </location>
</feature>
<dbReference type="Gene3D" id="1.10.287.110">
    <property type="entry name" value="DnaJ domain"/>
    <property type="match status" value="1"/>
</dbReference>
<reference evidence="4" key="1">
    <citation type="submission" date="2020-02" db="EMBL/GenBank/DDBJ databases">
        <authorList>
            <person name="Meier V. D."/>
        </authorList>
    </citation>
    <scope>NUCLEOTIDE SEQUENCE</scope>
    <source>
        <strain evidence="4">AVDCRST_MAG28</strain>
    </source>
</reference>
<dbReference type="PANTHER" id="PTHR44240">
    <property type="entry name" value="DNAJ DOMAIN (PROKARYOTIC HEAT SHOCK PROTEIN)-RELATED"/>
    <property type="match status" value="1"/>
</dbReference>
<dbReference type="InterPro" id="IPR052276">
    <property type="entry name" value="Diphthamide-biosynth_chaperone"/>
</dbReference>
<dbReference type="PANTHER" id="PTHR44240:SF12">
    <property type="entry name" value="OS06G0716100 PROTEIN"/>
    <property type="match status" value="1"/>
</dbReference>
<evidence type="ECO:0000256" key="2">
    <source>
        <dbReference type="SAM" id="Phobius"/>
    </source>
</evidence>
<feature type="domain" description="J" evidence="3">
    <location>
        <begin position="6"/>
        <end position="68"/>
    </location>
</feature>
<feature type="compositionally biased region" description="Basic and acidic residues" evidence="1">
    <location>
        <begin position="90"/>
        <end position="100"/>
    </location>
</feature>
<dbReference type="AlphaFoldDB" id="A0A6J4R5B3"/>
<evidence type="ECO:0000256" key="1">
    <source>
        <dbReference type="SAM" id="MobiDB-lite"/>
    </source>
</evidence>
<sequence>MAEQINYYKVLGVPRNASRSEIKNAYRTLAKERHPDHAGGSETDFSRLQEAHAVLSDANRRQQHDQDLDLAHAADQLAGLNFDSLDDELSEKRRERESRGSGEGSSGPSLGERLRGRFRGRGDDAGGSDDRDERRGRGSGRSRAPQRRARWYEPHELDPDPVTWKTGAFSFFGAFFAFIVVGQLGLWATAPAQADLGVMVWTTALAPFLFVVYTLTGLLAAYFAYRAAGWGGMALVFIAALIVGGSGGPDGMTQFATAGIFFLLAVIYVGARRDRTTRRDRR</sequence>
<keyword evidence="2" id="KW-1133">Transmembrane helix</keyword>
<feature type="transmembrane region" description="Helical" evidence="2">
    <location>
        <begin position="227"/>
        <end position="246"/>
    </location>
</feature>
<feature type="transmembrane region" description="Helical" evidence="2">
    <location>
        <begin position="252"/>
        <end position="271"/>
    </location>
</feature>
<feature type="compositionally biased region" description="Basic and acidic residues" evidence="1">
    <location>
        <begin position="112"/>
        <end position="136"/>
    </location>
</feature>
<keyword evidence="2" id="KW-0812">Transmembrane</keyword>
<dbReference type="PROSITE" id="PS50076">
    <property type="entry name" value="DNAJ_2"/>
    <property type="match status" value="1"/>
</dbReference>